<dbReference type="InterPro" id="IPR002625">
    <property type="entry name" value="Smr_dom"/>
</dbReference>
<keyword evidence="1" id="KW-0472">Membrane</keyword>
<reference evidence="3 4" key="1">
    <citation type="journal article" date="2019" name="PLoS Biol.">
        <title>Sex chromosomes control vertical transmission of feminizing Wolbachia symbionts in an isopod.</title>
        <authorList>
            <person name="Becking T."/>
            <person name="Chebbi M.A."/>
            <person name="Giraud I."/>
            <person name="Moumen B."/>
            <person name="Laverre T."/>
            <person name="Caubet Y."/>
            <person name="Peccoud J."/>
            <person name="Gilbert C."/>
            <person name="Cordaux R."/>
        </authorList>
    </citation>
    <scope>NUCLEOTIDE SEQUENCE [LARGE SCALE GENOMIC DNA]</scope>
    <source>
        <strain evidence="3">ANa2</strain>
        <tissue evidence="3">Whole body excluding digestive tract and cuticle</tissue>
    </source>
</reference>
<dbReference type="OrthoDB" id="3231855at2759"/>
<organism evidence="3 4">
    <name type="scientific">Armadillidium nasatum</name>
    <dbReference type="NCBI Taxonomy" id="96803"/>
    <lineage>
        <taxon>Eukaryota</taxon>
        <taxon>Metazoa</taxon>
        <taxon>Ecdysozoa</taxon>
        <taxon>Arthropoda</taxon>
        <taxon>Crustacea</taxon>
        <taxon>Multicrustacea</taxon>
        <taxon>Malacostraca</taxon>
        <taxon>Eumalacostraca</taxon>
        <taxon>Peracarida</taxon>
        <taxon>Isopoda</taxon>
        <taxon>Oniscidea</taxon>
        <taxon>Crinocheta</taxon>
        <taxon>Armadillidiidae</taxon>
        <taxon>Armadillidium</taxon>
    </lineage>
</organism>
<dbReference type="Proteomes" id="UP000326759">
    <property type="component" value="Unassembled WGS sequence"/>
</dbReference>
<keyword evidence="1" id="KW-1133">Transmembrane helix</keyword>
<dbReference type="PROSITE" id="PS50828">
    <property type="entry name" value="SMR"/>
    <property type="match status" value="1"/>
</dbReference>
<dbReference type="PANTHER" id="PTHR47417">
    <property type="entry name" value="SMR DOMAIN-CONTAINING PROTEIN YPL199C"/>
    <property type="match status" value="1"/>
</dbReference>
<dbReference type="InterPro" id="IPR036063">
    <property type="entry name" value="Smr_dom_sf"/>
</dbReference>
<name>A0A5N5SZF8_9CRUS</name>
<dbReference type="PANTHER" id="PTHR47417:SF1">
    <property type="entry name" value="SMR DOMAIN-CONTAINING PROTEIN YPL199C"/>
    <property type="match status" value="1"/>
</dbReference>
<proteinExistence type="predicted"/>
<accession>A0A5N5SZF8</accession>
<keyword evidence="4" id="KW-1185">Reference proteome</keyword>
<evidence type="ECO:0000259" key="2">
    <source>
        <dbReference type="PROSITE" id="PS50828"/>
    </source>
</evidence>
<evidence type="ECO:0000313" key="3">
    <source>
        <dbReference type="EMBL" id="KAB7499604.1"/>
    </source>
</evidence>
<dbReference type="SUPFAM" id="SSF160443">
    <property type="entry name" value="SMR domain-like"/>
    <property type="match status" value="1"/>
</dbReference>
<comment type="caution">
    <text evidence="3">The sequence shown here is derived from an EMBL/GenBank/DDBJ whole genome shotgun (WGS) entry which is preliminary data.</text>
</comment>
<dbReference type="EMBL" id="SEYY01017730">
    <property type="protein sequence ID" value="KAB7499604.1"/>
    <property type="molecule type" value="Genomic_DNA"/>
</dbReference>
<evidence type="ECO:0000313" key="4">
    <source>
        <dbReference type="Proteomes" id="UP000326759"/>
    </source>
</evidence>
<keyword evidence="1" id="KW-0812">Transmembrane</keyword>
<protein>
    <recommendedName>
        <fullName evidence="2">Smr domain-containing protein</fullName>
    </recommendedName>
</protein>
<evidence type="ECO:0000256" key="1">
    <source>
        <dbReference type="SAM" id="Phobius"/>
    </source>
</evidence>
<feature type="transmembrane region" description="Helical" evidence="1">
    <location>
        <begin position="12"/>
        <end position="29"/>
    </location>
</feature>
<gene>
    <name evidence="3" type="ORF">Anas_07997</name>
</gene>
<feature type="domain" description="Smr" evidence="2">
    <location>
        <begin position="48"/>
        <end position="123"/>
    </location>
</feature>
<dbReference type="SMART" id="SM00463">
    <property type="entry name" value="SMR"/>
    <property type="match status" value="1"/>
</dbReference>
<dbReference type="AlphaFoldDB" id="A0A5N5SZF8"/>
<dbReference type="Pfam" id="PF01713">
    <property type="entry name" value="Smr"/>
    <property type="match status" value="1"/>
</dbReference>
<dbReference type="InterPro" id="IPR053020">
    <property type="entry name" value="Smr_domain_protein"/>
</dbReference>
<dbReference type="Gene3D" id="3.30.1370.110">
    <property type="match status" value="1"/>
</dbReference>
<sequence>MTYAEGRKMERIIIGAVLVALFFLFWYYYRYFTARRLSIFEQDGLETIDLHGKKVSEARYLADKFLHHQERQSLPAVQIITGRGLHSPDGIPVLKPVVRNMIRDRGLRYDEIAMGGAYKVYLGF</sequence>